<dbReference type="SUPFAM" id="SSF50969">
    <property type="entry name" value="YVTN repeat-like/Quinoprotein amine dehydrogenase"/>
    <property type="match status" value="1"/>
</dbReference>
<feature type="transmembrane region" description="Helical" evidence="2">
    <location>
        <begin position="39"/>
        <end position="59"/>
    </location>
</feature>
<feature type="region of interest" description="Disordered" evidence="1">
    <location>
        <begin position="63"/>
        <end position="84"/>
    </location>
</feature>
<dbReference type="Proteomes" id="UP000295198">
    <property type="component" value="Unassembled WGS sequence"/>
</dbReference>
<protein>
    <submittedName>
        <fullName evidence="3">Uncharacterized protein</fullName>
    </submittedName>
</protein>
<name>A0A4V1XZ85_9ACTN</name>
<comment type="caution">
    <text evidence="3">The sequence shown here is derived from an EMBL/GenBank/DDBJ whole genome shotgun (WGS) entry which is preliminary data.</text>
</comment>
<keyword evidence="2" id="KW-1133">Transmembrane helix</keyword>
<dbReference type="OrthoDB" id="3786841at2"/>
<dbReference type="InterPro" id="IPR011044">
    <property type="entry name" value="Quino_amine_DH_bsu"/>
</dbReference>
<evidence type="ECO:0000313" key="3">
    <source>
        <dbReference type="EMBL" id="RYP85869.1"/>
    </source>
</evidence>
<evidence type="ECO:0000256" key="1">
    <source>
        <dbReference type="SAM" id="MobiDB-lite"/>
    </source>
</evidence>
<keyword evidence="2" id="KW-0812">Transmembrane</keyword>
<accession>A0A4V1XZ85</accession>
<proteinExistence type="predicted"/>
<sequence>MTGTLGDLLRRAADTASVPQLDLDGLLGEADKRQRRRRLAIAAVAAGAVAATAAGSVLVTRADPKTQQPPPAAPPSSTQSSNVAVAPHGARPLVYADGSTVHVGDATVEAHDPVAFIDATDDGAVYEAAYDGTLWFTDGKTSSVIGTTAFTAAPTAHSGVVTTGDSGSLVVWGDASIGENESPVEFVVYDTSRREEVARIPFTEPGEVDQVLYVDEGQVYVNPDPSTPGCWAIDVQDLHPCKHPHLFRFDVASGRTTKITLADLDAHLGTRARRFAVPAGGDLDLGARPGFSQVGQRLVHTDTDGDPTVLSTASGDEVRLRLPRGYRAPGGEGSGGMIAVSQWLDDDHVVLWADDGGGDLPAKEGDLLVCRLPDGTCRVAVPRSSRPYVVP</sequence>
<evidence type="ECO:0000313" key="4">
    <source>
        <dbReference type="Proteomes" id="UP000295198"/>
    </source>
</evidence>
<organism evidence="3 4">
    <name type="scientific">Nocardioides guangzhouensis</name>
    <dbReference type="NCBI Taxonomy" id="2497878"/>
    <lineage>
        <taxon>Bacteria</taxon>
        <taxon>Bacillati</taxon>
        <taxon>Actinomycetota</taxon>
        <taxon>Actinomycetes</taxon>
        <taxon>Propionibacteriales</taxon>
        <taxon>Nocardioidaceae</taxon>
        <taxon>Nocardioides</taxon>
    </lineage>
</organism>
<reference evidence="3 4" key="1">
    <citation type="submission" date="2019-01" db="EMBL/GenBank/DDBJ databases">
        <title>Nocardioides guangzhouensis sp. nov., an actinobacterium isolated from soil.</title>
        <authorList>
            <person name="Fu Y."/>
            <person name="Cai Y."/>
            <person name="Lin Z."/>
            <person name="Chen P."/>
        </authorList>
    </citation>
    <scope>NUCLEOTIDE SEQUENCE [LARGE SCALE GENOMIC DNA]</scope>
    <source>
        <strain evidence="3 4">130</strain>
    </source>
</reference>
<keyword evidence="2" id="KW-0472">Membrane</keyword>
<dbReference type="EMBL" id="SDKM01000014">
    <property type="protein sequence ID" value="RYP85869.1"/>
    <property type="molecule type" value="Genomic_DNA"/>
</dbReference>
<gene>
    <name evidence="3" type="ORF">EKO23_11190</name>
</gene>
<dbReference type="RefSeq" id="WP_134717235.1">
    <property type="nucleotide sequence ID" value="NZ_SDKM01000014.1"/>
</dbReference>
<keyword evidence="4" id="KW-1185">Reference proteome</keyword>
<dbReference type="AlphaFoldDB" id="A0A4V1XZ85"/>
<evidence type="ECO:0000256" key="2">
    <source>
        <dbReference type="SAM" id="Phobius"/>
    </source>
</evidence>